<keyword evidence="3" id="KW-1185">Reference proteome</keyword>
<name>A0A147KM75_THECS</name>
<evidence type="ECO:0000256" key="1">
    <source>
        <dbReference type="SAM" id="Phobius"/>
    </source>
</evidence>
<dbReference type="InterPro" id="IPR022062">
    <property type="entry name" value="DUF3618"/>
</dbReference>
<organism evidence="2 3">
    <name type="scientific">Thermobifida cellulosilytica TB100</name>
    <dbReference type="NCBI Taxonomy" id="665004"/>
    <lineage>
        <taxon>Bacteria</taxon>
        <taxon>Bacillati</taxon>
        <taxon>Actinomycetota</taxon>
        <taxon>Actinomycetes</taxon>
        <taxon>Streptosporangiales</taxon>
        <taxon>Nocardiopsidaceae</taxon>
        <taxon>Thermobifida</taxon>
    </lineage>
</organism>
<gene>
    <name evidence="2" type="ORF">AC529_01640</name>
</gene>
<accession>A0A147KM75</accession>
<sequence length="132" mass="14159">MRGRGSARRQRDPAAVQAEIEQVQRQLAASIDALVDRASPRSIARRGLQKVRQAGGHLAEEARAIAVGDPVRRRSSRPVEPPEGAVLVGGENEVVTEYELRQPPSPAVLIGVGVGVVVAVGVLIALRRRSRH</sequence>
<protein>
    <recommendedName>
        <fullName evidence="4">DUF3618 domain-containing protein</fullName>
    </recommendedName>
</protein>
<feature type="transmembrane region" description="Helical" evidence="1">
    <location>
        <begin position="107"/>
        <end position="126"/>
    </location>
</feature>
<dbReference type="PATRIC" id="fig|665004.4.peg.3683"/>
<dbReference type="EMBL" id="LGEM01000009">
    <property type="protein sequence ID" value="KUP98435.1"/>
    <property type="molecule type" value="Genomic_DNA"/>
</dbReference>
<dbReference type="Proteomes" id="UP000074382">
    <property type="component" value="Unassembled WGS sequence"/>
</dbReference>
<evidence type="ECO:0008006" key="4">
    <source>
        <dbReference type="Google" id="ProtNLM"/>
    </source>
</evidence>
<evidence type="ECO:0000313" key="3">
    <source>
        <dbReference type="Proteomes" id="UP000074382"/>
    </source>
</evidence>
<dbReference type="AlphaFoldDB" id="A0A147KM75"/>
<proteinExistence type="predicted"/>
<keyword evidence="1" id="KW-0812">Transmembrane</keyword>
<keyword evidence="1" id="KW-1133">Transmembrane helix</keyword>
<reference evidence="3" key="1">
    <citation type="journal article" date="2017" name="Acta Aliment.">
        <title>Plant polysaccharide degrading enzyme system of Thermpbifida cellulosilytica TB100 revealed by de novo genome project data.</title>
        <authorList>
            <person name="Toth A."/>
            <person name="Baka E."/>
            <person name="Luzics S."/>
            <person name="Bata-Vidacs I."/>
            <person name="Nagy I."/>
            <person name="Balint B."/>
            <person name="Herceg R."/>
            <person name="Olasz F."/>
            <person name="Wilk T."/>
            <person name="Nagy T."/>
            <person name="Kriszt B."/>
            <person name="Nagy I."/>
            <person name="Kukolya J."/>
        </authorList>
    </citation>
    <scope>NUCLEOTIDE SEQUENCE [LARGE SCALE GENOMIC DNA]</scope>
    <source>
        <strain evidence="3">TB100</strain>
    </source>
</reference>
<keyword evidence="1" id="KW-0472">Membrane</keyword>
<dbReference type="OrthoDB" id="3430259at2"/>
<dbReference type="Pfam" id="PF12277">
    <property type="entry name" value="DUF3618"/>
    <property type="match status" value="1"/>
</dbReference>
<dbReference type="RefSeq" id="WP_068758304.1">
    <property type="nucleotide sequence ID" value="NZ_KQ950185.1"/>
</dbReference>
<evidence type="ECO:0000313" key="2">
    <source>
        <dbReference type="EMBL" id="KUP98435.1"/>
    </source>
</evidence>
<comment type="caution">
    <text evidence="2">The sequence shown here is derived from an EMBL/GenBank/DDBJ whole genome shotgun (WGS) entry which is preliminary data.</text>
</comment>
<dbReference type="STRING" id="665004.AC529_01640"/>